<dbReference type="SUPFAM" id="SSF50249">
    <property type="entry name" value="Nucleic acid-binding proteins"/>
    <property type="match status" value="1"/>
</dbReference>
<dbReference type="RefSeq" id="WP_093205020.1">
    <property type="nucleotide sequence ID" value="NZ_FNGS01000006.1"/>
</dbReference>
<dbReference type="GO" id="GO:0006260">
    <property type="term" value="P:DNA replication"/>
    <property type="evidence" value="ECO:0007669"/>
    <property type="project" value="InterPro"/>
</dbReference>
<dbReference type="Pfam" id="PF00436">
    <property type="entry name" value="SSB"/>
    <property type="match status" value="1"/>
</dbReference>
<protein>
    <recommendedName>
        <fullName evidence="2 3">Single-stranded DNA-binding protein</fullName>
    </recommendedName>
</protein>
<dbReference type="NCBIfam" id="TIGR00621">
    <property type="entry name" value="ssb"/>
    <property type="match status" value="1"/>
</dbReference>
<keyword evidence="5" id="KW-1185">Reference proteome</keyword>
<dbReference type="GO" id="GO:0009295">
    <property type="term" value="C:nucleoid"/>
    <property type="evidence" value="ECO:0007669"/>
    <property type="project" value="TreeGrafter"/>
</dbReference>
<reference evidence="4 5" key="1">
    <citation type="submission" date="2016-10" db="EMBL/GenBank/DDBJ databases">
        <authorList>
            <person name="de Groot N.N."/>
        </authorList>
    </citation>
    <scope>NUCLEOTIDE SEQUENCE [LARGE SCALE GENOMIC DNA]</scope>
    <source>
        <strain evidence="4 5">DSM 21668</strain>
    </source>
</reference>
<dbReference type="PANTHER" id="PTHR10302:SF0">
    <property type="entry name" value="SINGLE-STRANDED DNA-BINDING PROTEIN, MITOCHONDRIAL"/>
    <property type="match status" value="1"/>
</dbReference>
<dbReference type="STRING" id="563176.SAMN04488090_3464"/>
<evidence type="ECO:0000256" key="3">
    <source>
        <dbReference type="RuleBase" id="RU000524"/>
    </source>
</evidence>
<dbReference type="AlphaFoldDB" id="A0A1G9T9A0"/>
<dbReference type="PROSITE" id="PS50935">
    <property type="entry name" value="SSB"/>
    <property type="match status" value="1"/>
</dbReference>
<keyword evidence="1 2" id="KW-0238">DNA-binding</keyword>
<evidence type="ECO:0000256" key="2">
    <source>
        <dbReference type="PIRNR" id="PIRNR002070"/>
    </source>
</evidence>
<evidence type="ECO:0000256" key="1">
    <source>
        <dbReference type="ARBA" id="ARBA00023125"/>
    </source>
</evidence>
<evidence type="ECO:0000313" key="4">
    <source>
        <dbReference type="EMBL" id="SDM44172.1"/>
    </source>
</evidence>
<sequence length="116" mass="12935">MLRFEVIGNIGQDAEVKNANGREFVTFSVAHNHKYKKGDGTEVSETVWISCTSQNAKLAQYLKSGTRVFVRGNGRAEVYKNRDGQACAGMRMQVTELEFLSAKKDDDTPDDDPTPF</sequence>
<dbReference type="GO" id="GO:0003697">
    <property type="term" value="F:single-stranded DNA binding"/>
    <property type="evidence" value="ECO:0007669"/>
    <property type="project" value="InterPro"/>
</dbReference>
<proteinExistence type="predicted"/>
<dbReference type="InterPro" id="IPR000424">
    <property type="entry name" value="Primosome_PriB/ssb"/>
</dbReference>
<name>A0A1G9T9A0_9BACT</name>
<gene>
    <name evidence="4" type="ORF">SAMN04488090_3464</name>
</gene>
<dbReference type="CDD" id="cd04496">
    <property type="entry name" value="SSB_OBF"/>
    <property type="match status" value="1"/>
</dbReference>
<organism evidence="4 5">
    <name type="scientific">Siphonobacter aquaeclarae</name>
    <dbReference type="NCBI Taxonomy" id="563176"/>
    <lineage>
        <taxon>Bacteria</taxon>
        <taxon>Pseudomonadati</taxon>
        <taxon>Bacteroidota</taxon>
        <taxon>Cytophagia</taxon>
        <taxon>Cytophagales</taxon>
        <taxon>Cytophagaceae</taxon>
        <taxon>Siphonobacter</taxon>
    </lineage>
</organism>
<dbReference type="InterPro" id="IPR012340">
    <property type="entry name" value="NA-bd_OB-fold"/>
</dbReference>
<dbReference type="EMBL" id="FNGS01000006">
    <property type="protein sequence ID" value="SDM44172.1"/>
    <property type="molecule type" value="Genomic_DNA"/>
</dbReference>
<evidence type="ECO:0000313" key="5">
    <source>
        <dbReference type="Proteomes" id="UP000198901"/>
    </source>
</evidence>
<accession>A0A1G9T9A0</accession>
<dbReference type="InterPro" id="IPR011344">
    <property type="entry name" value="ssDNA-bd"/>
</dbReference>
<dbReference type="Proteomes" id="UP000198901">
    <property type="component" value="Unassembled WGS sequence"/>
</dbReference>
<dbReference type="PIRSF" id="PIRSF002070">
    <property type="entry name" value="SSB"/>
    <property type="match status" value="1"/>
</dbReference>
<dbReference type="Gene3D" id="2.40.50.140">
    <property type="entry name" value="Nucleic acid-binding proteins"/>
    <property type="match status" value="1"/>
</dbReference>
<dbReference type="PANTHER" id="PTHR10302">
    <property type="entry name" value="SINGLE-STRANDED DNA-BINDING PROTEIN"/>
    <property type="match status" value="1"/>
</dbReference>
<dbReference type="OrthoDB" id="9809878at2"/>